<organism evidence="9">
    <name type="scientific">Escherichia coli O119:H6</name>
    <dbReference type="NCBI Taxonomy" id="397448"/>
    <lineage>
        <taxon>Bacteria</taxon>
        <taxon>Pseudomonadati</taxon>
        <taxon>Pseudomonadota</taxon>
        <taxon>Gammaproteobacteria</taxon>
        <taxon>Enterobacterales</taxon>
        <taxon>Enterobacteriaceae</taxon>
        <taxon>Escherichia</taxon>
    </lineage>
</organism>
<sequence length="352" mass="39867">MKEKLNRLLFTSKTRMRVFSKLSKYLSNGVPVTFALAELYKFTSDEGRKKDNPDAFALQRWLISVRNGKTLAEAMRGWVPFDELSIISAGEISGNVHQALDDIIYMNDTKKKVKGALAGIIYPVVLLLTTCLYLHIFGTQVVPAFSGILPVEKWQGAGRTMYYLAVFVQDYLVITLLSFMMVILLILATLSRWTGRLRLFFDRFIPWSIYKTIIGCGFLLSLASLINAGIPVPEALRIIMKTASPWYKERLVAIRYRLLNGERNLGEALNSSGYIFPSKQMIMDLRSYAALGGFDEMLNKLSVQWQDDSVAYITKQMTVLKNVAIIIMGLVFMWIVSGMFSLQQQISDAARF</sequence>
<dbReference type="InterPro" id="IPR003004">
    <property type="entry name" value="GspF/PilC"/>
</dbReference>
<evidence type="ECO:0000256" key="5">
    <source>
        <dbReference type="ARBA" id="ARBA00022989"/>
    </source>
</evidence>
<evidence type="ECO:0000259" key="8">
    <source>
        <dbReference type="Pfam" id="PF00482"/>
    </source>
</evidence>
<geneLocation type="plasmid" evidence="9">
    <name>pEC404/03-1</name>
</geneLocation>
<proteinExistence type="inferred from homology"/>
<gene>
    <name evidence="9" type="primary">bfpE</name>
    <name evidence="9" type="ORF">EPECO119H6_pEC404/03-1-009</name>
</gene>
<feature type="transmembrane region" description="Helical" evidence="7">
    <location>
        <begin position="209"/>
        <end position="230"/>
    </location>
</feature>
<reference evidence="9" key="1">
    <citation type="journal article" date="2016" name="Int. J. Med. Microbiol.">
        <title>Genetic relatedness and virulence properties of enteropathogenic Escherichia coli strains of serotype O119:H6 expressing localized adherence or localized and aggregative adherence-like patterns on HeLa cells.</title>
        <authorList>
            <person name="Garcia B.G."/>
            <person name="Ooka T."/>
            <person name="Gotoh Y."/>
            <person name="Vieira M.A.M."/>
            <person name="Yamamoto D."/>
            <person name="Ogura Y."/>
            <person name="Girao D.M."/>
            <person name="Sampaio S.C.F."/>
            <person name="Bonfim Melo A."/>
            <person name="Irino K."/>
            <person name="Hayashi T."/>
            <person name="Gomes T.A.T."/>
        </authorList>
    </citation>
    <scope>NUCLEOTIDE SEQUENCE</scope>
    <source>
        <strain evidence="9">EC404/03</strain>
        <plasmid evidence="9">pEC404/03-1</plasmid>
    </source>
</reference>
<feature type="transmembrane region" description="Helical" evidence="7">
    <location>
        <begin position="120"/>
        <end position="142"/>
    </location>
</feature>
<name>A0A140JY36_ECOLX</name>
<feature type="domain" description="Type II secretion system protein GspF" evidence="8">
    <location>
        <begin position="22"/>
        <end position="143"/>
    </location>
</feature>
<dbReference type="Gene3D" id="1.20.81.30">
    <property type="entry name" value="Type II secretion system (T2SS), domain F"/>
    <property type="match status" value="2"/>
</dbReference>
<dbReference type="PANTHER" id="PTHR30012:SF0">
    <property type="entry name" value="TYPE II SECRETION SYSTEM PROTEIN F-RELATED"/>
    <property type="match status" value="1"/>
</dbReference>
<keyword evidence="3" id="KW-1003">Cell membrane</keyword>
<dbReference type="InterPro" id="IPR042094">
    <property type="entry name" value="T2SS_GspF_sf"/>
</dbReference>
<evidence type="ECO:0000256" key="2">
    <source>
        <dbReference type="ARBA" id="ARBA00005745"/>
    </source>
</evidence>
<evidence type="ECO:0000313" key="9">
    <source>
        <dbReference type="EMBL" id="BAU62013.1"/>
    </source>
</evidence>
<evidence type="ECO:0000256" key="3">
    <source>
        <dbReference type="ARBA" id="ARBA00022475"/>
    </source>
</evidence>
<evidence type="ECO:0000256" key="7">
    <source>
        <dbReference type="SAM" id="Phobius"/>
    </source>
</evidence>
<keyword evidence="9" id="KW-0614">Plasmid</keyword>
<comment type="subcellular location">
    <subcellularLocation>
        <location evidence="1">Cell membrane</location>
        <topology evidence="1">Multi-pass membrane protein</topology>
    </subcellularLocation>
</comment>
<dbReference type="InterPro" id="IPR018076">
    <property type="entry name" value="T2SS_GspF_dom"/>
</dbReference>
<dbReference type="AlphaFoldDB" id="A0A140JY36"/>
<feature type="transmembrane region" description="Helical" evidence="7">
    <location>
        <begin position="162"/>
        <end position="188"/>
    </location>
</feature>
<feature type="transmembrane region" description="Helical" evidence="7">
    <location>
        <begin position="323"/>
        <end position="342"/>
    </location>
</feature>
<evidence type="ECO:0000256" key="6">
    <source>
        <dbReference type="ARBA" id="ARBA00023136"/>
    </source>
</evidence>
<dbReference type="GO" id="GO:0005886">
    <property type="term" value="C:plasma membrane"/>
    <property type="evidence" value="ECO:0007669"/>
    <property type="project" value="UniProtKB-SubCell"/>
</dbReference>
<accession>A0A140JY36</accession>
<feature type="domain" description="Type II secretion system protein GspF" evidence="8">
    <location>
        <begin position="218"/>
        <end position="340"/>
    </location>
</feature>
<protein>
    <submittedName>
        <fullName evidence="9">Transmembrane protein</fullName>
    </submittedName>
</protein>
<evidence type="ECO:0000256" key="1">
    <source>
        <dbReference type="ARBA" id="ARBA00004651"/>
    </source>
</evidence>
<keyword evidence="6 7" id="KW-0472">Membrane</keyword>
<dbReference type="PANTHER" id="PTHR30012">
    <property type="entry name" value="GENERAL SECRETION PATHWAY PROTEIN"/>
    <property type="match status" value="1"/>
</dbReference>
<dbReference type="RefSeq" id="WP_024235018.1">
    <property type="nucleotide sequence ID" value="NZ_AP014804.1"/>
</dbReference>
<evidence type="ECO:0000256" key="4">
    <source>
        <dbReference type="ARBA" id="ARBA00022692"/>
    </source>
</evidence>
<keyword evidence="4 7" id="KW-0812">Transmembrane</keyword>
<keyword evidence="5 7" id="KW-1133">Transmembrane helix</keyword>
<comment type="similarity">
    <text evidence="2">Belongs to the GSP F family.</text>
</comment>
<dbReference type="Pfam" id="PF00482">
    <property type="entry name" value="T2SSF"/>
    <property type="match status" value="2"/>
</dbReference>
<dbReference type="EMBL" id="AP014804">
    <property type="protein sequence ID" value="BAU62013.1"/>
    <property type="molecule type" value="Genomic_DNA"/>
</dbReference>